<reference evidence="11 12" key="1">
    <citation type="journal article" date="2015" name="Genome Announc.">
        <title>Expanding the biotechnology potential of lactobacilli through comparative genomics of 213 strains and associated genera.</title>
        <authorList>
            <person name="Sun Z."/>
            <person name="Harris H.M."/>
            <person name="McCann A."/>
            <person name="Guo C."/>
            <person name="Argimon S."/>
            <person name="Zhang W."/>
            <person name="Yang X."/>
            <person name="Jeffery I.B."/>
            <person name="Cooney J.C."/>
            <person name="Kagawa T.F."/>
            <person name="Liu W."/>
            <person name="Song Y."/>
            <person name="Salvetti E."/>
            <person name="Wrobel A."/>
            <person name="Rasinkangas P."/>
            <person name="Parkhill J."/>
            <person name="Rea M.C."/>
            <person name="O'Sullivan O."/>
            <person name="Ritari J."/>
            <person name="Douillard F.P."/>
            <person name="Paul Ross R."/>
            <person name="Yang R."/>
            <person name="Briner A.E."/>
            <person name="Felis G.E."/>
            <person name="de Vos W.M."/>
            <person name="Barrangou R."/>
            <person name="Klaenhammer T.R."/>
            <person name="Caufield P.W."/>
            <person name="Cui Y."/>
            <person name="Zhang H."/>
            <person name="O'Toole P.W."/>
        </authorList>
    </citation>
    <scope>NUCLEOTIDE SEQUENCE [LARGE SCALE GENOMIC DNA]</scope>
    <source>
        <strain evidence="11 12">DSM 15945</strain>
    </source>
</reference>
<protein>
    <recommendedName>
        <fullName evidence="6 7">Pyrroline-5-carboxylate reductase</fullName>
        <shortName evidence="6">P5C reductase</shortName>
        <shortName evidence="6">P5CR</shortName>
        <ecNumber evidence="6 7">1.5.1.2</ecNumber>
    </recommendedName>
    <alternativeName>
        <fullName evidence="6">PCA reductase</fullName>
    </alternativeName>
</protein>
<dbReference type="PANTHER" id="PTHR11645">
    <property type="entry name" value="PYRROLINE-5-CARBOXYLATE REDUCTASE"/>
    <property type="match status" value="1"/>
</dbReference>
<evidence type="ECO:0000256" key="1">
    <source>
        <dbReference type="ARBA" id="ARBA00005525"/>
    </source>
</evidence>
<comment type="caution">
    <text evidence="11">The sequence shown here is derived from an EMBL/GenBank/DDBJ whole genome shotgun (WGS) entry which is preliminary data.</text>
</comment>
<dbReference type="InterPro" id="IPR029036">
    <property type="entry name" value="P5CR_dimer"/>
</dbReference>
<dbReference type="NCBIfam" id="TIGR00112">
    <property type="entry name" value="proC"/>
    <property type="match status" value="1"/>
</dbReference>
<keyword evidence="6" id="KW-0028">Amino-acid biosynthesis</keyword>
<comment type="pathway">
    <text evidence="6">Amino-acid biosynthesis; L-proline biosynthesis; L-proline from L-glutamate 5-semialdehyde: step 1/1.</text>
</comment>
<evidence type="ECO:0000259" key="10">
    <source>
        <dbReference type="Pfam" id="PF14748"/>
    </source>
</evidence>
<dbReference type="Gene3D" id="1.10.3730.10">
    <property type="entry name" value="ProC C-terminal domain-like"/>
    <property type="match status" value="1"/>
</dbReference>
<dbReference type="SUPFAM" id="SSF48179">
    <property type="entry name" value="6-phosphogluconate dehydrogenase C-terminal domain-like"/>
    <property type="match status" value="1"/>
</dbReference>
<keyword evidence="12" id="KW-1185">Reference proteome</keyword>
<dbReference type="Gene3D" id="3.40.50.720">
    <property type="entry name" value="NAD(P)-binding Rossmann-like Domain"/>
    <property type="match status" value="1"/>
</dbReference>
<keyword evidence="6" id="KW-0963">Cytoplasm</keyword>
<feature type="binding site" evidence="8">
    <location>
        <begin position="6"/>
        <end position="11"/>
    </location>
    <ligand>
        <name>NADP(+)</name>
        <dbReference type="ChEBI" id="CHEBI:58349"/>
    </ligand>
</feature>
<dbReference type="UniPathway" id="UPA00098">
    <property type="reaction ID" value="UER00361"/>
</dbReference>
<comment type="catalytic activity">
    <reaction evidence="6">
        <text>L-proline + NADP(+) = (S)-1-pyrroline-5-carboxylate + NADPH + 2 H(+)</text>
        <dbReference type="Rhea" id="RHEA:14109"/>
        <dbReference type="ChEBI" id="CHEBI:15378"/>
        <dbReference type="ChEBI" id="CHEBI:17388"/>
        <dbReference type="ChEBI" id="CHEBI:57783"/>
        <dbReference type="ChEBI" id="CHEBI:58349"/>
        <dbReference type="ChEBI" id="CHEBI:60039"/>
        <dbReference type="EC" id="1.5.1.2"/>
    </reaction>
</comment>
<dbReference type="Pfam" id="PF03807">
    <property type="entry name" value="F420_oxidored"/>
    <property type="match status" value="1"/>
</dbReference>
<evidence type="ECO:0000256" key="4">
    <source>
        <dbReference type="ARBA" id="ARBA00023002"/>
    </source>
</evidence>
<proteinExistence type="inferred from homology"/>
<dbReference type="PIRSF" id="PIRSF000193">
    <property type="entry name" value="Pyrrol-5-carb_rd"/>
    <property type="match status" value="1"/>
</dbReference>
<dbReference type="InterPro" id="IPR008927">
    <property type="entry name" value="6-PGluconate_DH-like_C_sf"/>
</dbReference>
<dbReference type="InterPro" id="IPR036291">
    <property type="entry name" value="NAD(P)-bd_dom_sf"/>
</dbReference>
<dbReference type="OrthoDB" id="9805754at2"/>
<dbReference type="EMBL" id="AZFJ01000044">
    <property type="protein sequence ID" value="KRL86461.1"/>
    <property type="molecule type" value="Genomic_DNA"/>
</dbReference>
<sequence>MQIGFIGVGNMARAIIDGLVAAKAVTGSDLHLHSGHLEHYQAYAESLGAQIETDNSAVVANSDVVFLAVKPKMVDAVLTEVHSAFTASPTYLVSMVSGIDLASLRQIAGSTQPMLRIMPNLNVAIGAGMTAYAPNPAAATSDVTNSVVGLLARIGGTVELPEDDFATFVGLAGSSPAFVYEFIDAMASVGVKYGLTKKVAVQIAAQAVAGSAELVLARDSSPSDLADAVASPGGTTIRGMLAMQAAGFKNAVVAGLDATIAMDKGE</sequence>
<dbReference type="InterPro" id="IPR000304">
    <property type="entry name" value="Pyrroline-COOH_reductase"/>
</dbReference>
<accession>A0A0R1TZF2</accession>
<gene>
    <name evidence="6" type="primary">proC</name>
    <name evidence="11" type="ORF">FC50_GL000707</name>
</gene>
<dbReference type="PATRIC" id="fig|1423783.4.peg.732"/>
<keyword evidence="4 6" id="KW-0560">Oxidoreductase</keyword>
<evidence type="ECO:0000259" key="9">
    <source>
        <dbReference type="Pfam" id="PF03807"/>
    </source>
</evidence>
<feature type="domain" description="Pyrroline-5-carboxylate reductase dimerisation" evidence="10">
    <location>
        <begin position="162"/>
        <end position="261"/>
    </location>
</feature>
<evidence type="ECO:0000256" key="5">
    <source>
        <dbReference type="ARBA" id="ARBA00058118"/>
    </source>
</evidence>
<dbReference type="GO" id="GO:0005737">
    <property type="term" value="C:cytoplasm"/>
    <property type="evidence" value="ECO:0007669"/>
    <property type="project" value="UniProtKB-SubCell"/>
</dbReference>
<evidence type="ECO:0000256" key="6">
    <source>
        <dbReference type="HAMAP-Rule" id="MF_01925"/>
    </source>
</evidence>
<dbReference type="RefSeq" id="WP_054648619.1">
    <property type="nucleotide sequence ID" value="NZ_AZFJ01000044.1"/>
</dbReference>
<dbReference type="AlphaFoldDB" id="A0A0R1TZF2"/>
<dbReference type="STRING" id="1423783.FC50_GL000707"/>
<organism evidence="11 12">
    <name type="scientific">Lacticaseibacillus pantheris DSM 15945 = JCM 12539 = NBRC 106106</name>
    <dbReference type="NCBI Taxonomy" id="1423783"/>
    <lineage>
        <taxon>Bacteria</taxon>
        <taxon>Bacillati</taxon>
        <taxon>Bacillota</taxon>
        <taxon>Bacilli</taxon>
        <taxon>Lactobacillales</taxon>
        <taxon>Lactobacillaceae</taxon>
        <taxon>Lacticaseibacillus</taxon>
    </lineage>
</organism>
<comment type="catalytic activity">
    <reaction evidence="6">
        <text>L-proline + NAD(+) = (S)-1-pyrroline-5-carboxylate + NADH + 2 H(+)</text>
        <dbReference type="Rhea" id="RHEA:14105"/>
        <dbReference type="ChEBI" id="CHEBI:15378"/>
        <dbReference type="ChEBI" id="CHEBI:17388"/>
        <dbReference type="ChEBI" id="CHEBI:57540"/>
        <dbReference type="ChEBI" id="CHEBI:57945"/>
        <dbReference type="ChEBI" id="CHEBI:60039"/>
        <dbReference type="EC" id="1.5.1.2"/>
    </reaction>
</comment>
<dbReference type="EC" id="1.5.1.2" evidence="6 7"/>
<evidence type="ECO:0000256" key="3">
    <source>
        <dbReference type="ARBA" id="ARBA00022857"/>
    </source>
</evidence>
<comment type="function">
    <text evidence="5 6">Catalyzes the reduction of 1-pyrroline-5-carboxylate (PCA) to L-proline.</text>
</comment>
<evidence type="ECO:0000313" key="11">
    <source>
        <dbReference type="EMBL" id="KRL86461.1"/>
    </source>
</evidence>
<dbReference type="FunFam" id="1.10.3730.10:FF:000001">
    <property type="entry name" value="Pyrroline-5-carboxylate reductase"/>
    <property type="match status" value="1"/>
</dbReference>
<dbReference type="HAMAP" id="MF_01925">
    <property type="entry name" value="P5C_reductase"/>
    <property type="match status" value="1"/>
</dbReference>
<comment type="subcellular location">
    <subcellularLocation>
        <location evidence="6">Cytoplasm</location>
    </subcellularLocation>
</comment>
<feature type="binding site" evidence="8">
    <location>
        <position position="34"/>
    </location>
    <ligand>
        <name>NADP(+)</name>
        <dbReference type="ChEBI" id="CHEBI:58349"/>
    </ligand>
</feature>
<evidence type="ECO:0000256" key="2">
    <source>
        <dbReference type="ARBA" id="ARBA00022650"/>
    </source>
</evidence>
<feature type="domain" description="Pyrroline-5-carboxylate reductase catalytic N-terminal" evidence="9">
    <location>
        <begin position="2"/>
        <end position="95"/>
    </location>
</feature>
<feature type="binding site" evidence="8">
    <location>
        <position position="55"/>
    </location>
    <ligand>
        <name>NADPH</name>
        <dbReference type="ChEBI" id="CHEBI:57783"/>
    </ligand>
</feature>
<feature type="binding site" evidence="8">
    <location>
        <begin position="68"/>
        <end position="71"/>
    </location>
    <ligand>
        <name>NADP(+)</name>
        <dbReference type="ChEBI" id="CHEBI:58349"/>
    </ligand>
</feature>
<keyword evidence="2 6" id="KW-0641">Proline biosynthesis</keyword>
<evidence type="ECO:0000313" key="12">
    <source>
        <dbReference type="Proteomes" id="UP000051922"/>
    </source>
</evidence>
<dbReference type="Pfam" id="PF14748">
    <property type="entry name" value="P5CR_dimer"/>
    <property type="match status" value="1"/>
</dbReference>
<dbReference type="SUPFAM" id="SSF51735">
    <property type="entry name" value="NAD(P)-binding Rossmann-fold domains"/>
    <property type="match status" value="1"/>
</dbReference>
<dbReference type="GO" id="GO:0055129">
    <property type="term" value="P:L-proline biosynthetic process"/>
    <property type="evidence" value="ECO:0007669"/>
    <property type="project" value="UniProtKB-UniRule"/>
</dbReference>
<dbReference type="GO" id="GO:0004735">
    <property type="term" value="F:pyrroline-5-carboxylate reductase activity"/>
    <property type="evidence" value="ECO:0007669"/>
    <property type="project" value="UniProtKB-UniRule"/>
</dbReference>
<dbReference type="Proteomes" id="UP000051922">
    <property type="component" value="Unassembled WGS sequence"/>
</dbReference>
<evidence type="ECO:0000256" key="7">
    <source>
        <dbReference type="NCBIfam" id="TIGR00112"/>
    </source>
</evidence>
<dbReference type="PANTHER" id="PTHR11645:SF0">
    <property type="entry name" value="PYRROLINE-5-CARBOXYLATE REDUCTASE 3"/>
    <property type="match status" value="1"/>
</dbReference>
<dbReference type="InterPro" id="IPR028939">
    <property type="entry name" value="P5C_Rdtase_cat_N"/>
</dbReference>
<keyword evidence="3 6" id="KW-0521">NADP</keyword>
<evidence type="ECO:0000256" key="8">
    <source>
        <dbReference type="PIRSR" id="PIRSR000193-1"/>
    </source>
</evidence>
<comment type="similarity">
    <text evidence="1 6">Belongs to the pyrroline-5-carboxylate reductase family.</text>
</comment>
<name>A0A0R1TZF2_9LACO</name>